<feature type="transmembrane region" description="Helical" evidence="7">
    <location>
        <begin position="22"/>
        <end position="44"/>
    </location>
</feature>
<feature type="transmembrane region" description="Helical" evidence="7">
    <location>
        <begin position="75"/>
        <end position="98"/>
    </location>
</feature>
<reference evidence="9 10" key="1">
    <citation type="submission" date="2018-10" db="EMBL/GenBank/DDBJ databases">
        <authorList>
            <person name="Noll B N."/>
        </authorList>
    </citation>
    <scope>NUCLEOTIDE SEQUENCE [LARGE SCALE GENOMIC DNA]</scope>
    <source>
        <strain evidence="9">Kpneu006</strain>
    </source>
</reference>
<evidence type="ECO:0000256" key="1">
    <source>
        <dbReference type="ARBA" id="ARBA00004651"/>
    </source>
</evidence>
<gene>
    <name evidence="9" type="primary">ftsK_6</name>
    <name evidence="9" type="ORF">BANRA_05071</name>
</gene>
<dbReference type="InterPro" id="IPR050206">
    <property type="entry name" value="FtsK/SpoIIIE/SftA"/>
</dbReference>
<comment type="caution">
    <text evidence="9">The sequence shown here is derived from an EMBL/GenBank/DDBJ whole genome shotgun (WGS) entry which is preliminary data.</text>
</comment>
<dbReference type="GO" id="GO:0005886">
    <property type="term" value="C:plasma membrane"/>
    <property type="evidence" value="ECO:0007669"/>
    <property type="project" value="UniProtKB-SubCell"/>
</dbReference>
<evidence type="ECO:0000256" key="7">
    <source>
        <dbReference type="SAM" id="Phobius"/>
    </source>
</evidence>
<accession>A0ABD7UQV3</accession>
<evidence type="ECO:0000256" key="3">
    <source>
        <dbReference type="ARBA" id="ARBA00022692"/>
    </source>
</evidence>
<evidence type="ECO:0000313" key="10">
    <source>
        <dbReference type="Proteomes" id="UP000269921"/>
    </source>
</evidence>
<feature type="domain" description="DNA translocase FtsK 4TM region" evidence="8">
    <location>
        <begin position="20"/>
        <end position="189"/>
    </location>
</feature>
<dbReference type="Proteomes" id="UP000269921">
    <property type="component" value="Unassembled WGS sequence"/>
</dbReference>
<evidence type="ECO:0000256" key="4">
    <source>
        <dbReference type="ARBA" id="ARBA00022989"/>
    </source>
</evidence>
<feature type="compositionally biased region" description="Basic residues" evidence="6">
    <location>
        <begin position="217"/>
        <end position="227"/>
    </location>
</feature>
<evidence type="ECO:0000256" key="6">
    <source>
        <dbReference type="SAM" id="MobiDB-lite"/>
    </source>
</evidence>
<keyword evidence="2" id="KW-1003">Cell membrane</keyword>
<proteinExistence type="predicted"/>
<comment type="subcellular location">
    <subcellularLocation>
        <location evidence="1">Cell membrane</location>
        <topology evidence="1">Multi-pass membrane protein</topology>
    </subcellularLocation>
</comment>
<feature type="transmembrane region" description="Helical" evidence="7">
    <location>
        <begin position="110"/>
        <end position="132"/>
    </location>
</feature>
<evidence type="ECO:0000256" key="2">
    <source>
        <dbReference type="ARBA" id="ARBA00022475"/>
    </source>
</evidence>
<evidence type="ECO:0000313" key="9">
    <source>
        <dbReference type="EMBL" id="VCV80997.1"/>
    </source>
</evidence>
<dbReference type="EMBL" id="UWVH01000001">
    <property type="protein sequence ID" value="VCV80997.1"/>
    <property type="molecule type" value="Genomic_DNA"/>
</dbReference>
<evidence type="ECO:0000259" key="8">
    <source>
        <dbReference type="Pfam" id="PF13491"/>
    </source>
</evidence>
<feature type="transmembrane region" description="Helical" evidence="7">
    <location>
        <begin position="163"/>
        <end position="182"/>
    </location>
</feature>
<dbReference type="AlphaFoldDB" id="A0ABD7UQV3"/>
<keyword evidence="4 7" id="KW-1133">Transmembrane helix</keyword>
<sequence>MSQEYTEDKEVKLTKLSSGRRLLEAMLILCSLFAIWLMAALLSFNPSDPSWSQTAWHEPIHNLGGAPGAWLADTLFFIFGVMAYTIPVIIIGGCWFAWRHQENDEYIDYFAVSLRLIGALALILTSCGLAAINADDLASPPAVIGSLLSTTLQPLLHSSGGTIALLCIWAAGLTLFTGWSWVSIAEKLGGGILSVLTFASNRTRRDDTGSMKANTKTTRKSTTTKRRPPQESRRARITQRWRGVSAGREVYPLWGVKPTLRFSPANGWMTAKRWCNTAPAGRLLPPTMYCFPAPAPRVPQRMMCCSPAPAPCARAISTLTIRC</sequence>
<dbReference type="InterPro" id="IPR025199">
    <property type="entry name" value="FtsK_4TM"/>
</dbReference>
<dbReference type="PANTHER" id="PTHR22683:SF41">
    <property type="entry name" value="DNA TRANSLOCASE FTSK"/>
    <property type="match status" value="1"/>
</dbReference>
<feature type="region of interest" description="Disordered" evidence="6">
    <location>
        <begin position="205"/>
        <end position="234"/>
    </location>
</feature>
<evidence type="ECO:0000256" key="5">
    <source>
        <dbReference type="ARBA" id="ARBA00023136"/>
    </source>
</evidence>
<organism evidence="9 10">
    <name type="scientific">Klebsiella pneumoniae</name>
    <dbReference type="NCBI Taxonomy" id="573"/>
    <lineage>
        <taxon>Bacteria</taxon>
        <taxon>Pseudomonadati</taxon>
        <taxon>Pseudomonadota</taxon>
        <taxon>Gammaproteobacteria</taxon>
        <taxon>Enterobacterales</taxon>
        <taxon>Enterobacteriaceae</taxon>
        <taxon>Klebsiella/Raoultella group</taxon>
        <taxon>Klebsiella</taxon>
        <taxon>Klebsiella pneumoniae complex</taxon>
    </lineage>
</organism>
<dbReference type="Pfam" id="PF13491">
    <property type="entry name" value="FtsK_4TM"/>
    <property type="match status" value="1"/>
</dbReference>
<protein>
    <submittedName>
        <fullName evidence="9">DNA translocase FtsK</fullName>
    </submittedName>
</protein>
<dbReference type="PANTHER" id="PTHR22683">
    <property type="entry name" value="SPORULATION PROTEIN RELATED"/>
    <property type="match status" value="1"/>
</dbReference>
<keyword evidence="5 7" id="KW-0472">Membrane</keyword>
<name>A0ABD7UQV3_KLEPN</name>
<keyword evidence="3 7" id="KW-0812">Transmembrane</keyword>